<dbReference type="GO" id="GO:0042597">
    <property type="term" value="C:periplasmic space"/>
    <property type="evidence" value="ECO:0007669"/>
    <property type="project" value="InterPro"/>
</dbReference>
<dbReference type="InterPro" id="IPR008929">
    <property type="entry name" value="Chondroitin_lyas"/>
</dbReference>
<dbReference type="AlphaFoldDB" id="A0A7G7GDI5"/>
<dbReference type="Gene3D" id="1.50.10.100">
    <property type="entry name" value="Chondroitin AC/alginate lyase"/>
    <property type="match status" value="1"/>
</dbReference>
<dbReference type="InterPro" id="IPR008397">
    <property type="entry name" value="Alginate_lyase_dom"/>
</dbReference>
<keyword evidence="6" id="KW-1185">Reference proteome</keyword>
<dbReference type="Proteomes" id="UP000515237">
    <property type="component" value="Chromosome"/>
</dbReference>
<feature type="region of interest" description="Disordered" evidence="3">
    <location>
        <begin position="47"/>
        <end position="69"/>
    </location>
</feature>
<evidence type="ECO:0000313" key="6">
    <source>
        <dbReference type="Proteomes" id="UP000515237"/>
    </source>
</evidence>
<evidence type="ECO:0000256" key="2">
    <source>
        <dbReference type="ARBA" id="ARBA00023239"/>
    </source>
</evidence>
<keyword evidence="2 5" id="KW-0456">Lyase</keyword>
<feature type="domain" description="Alginate lyase" evidence="4">
    <location>
        <begin position="407"/>
        <end position="473"/>
    </location>
</feature>
<name>A0A7G7GDI5_9BACT</name>
<dbReference type="EMBL" id="CP055156">
    <property type="protein sequence ID" value="QNF35219.1"/>
    <property type="molecule type" value="Genomic_DNA"/>
</dbReference>
<dbReference type="Pfam" id="PF05426">
    <property type="entry name" value="Alginate_lyase"/>
    <property type="match status" value="2"/>
</dbReference>
<accession>A0A7G7GDI5</accession>
<feature type="domain" description="Alginate lyase" evidence="4">
    <location>
        <begin position="157"/>
        <end position="362"/>
    </location>
</feature>
<dbReference type="KEGG" id="aswu:HUW51_21785"/>
<sequence length="550" mass="61530">MEKSAFNPLNVAAHQSTAATATAAHSENEGLDWETEELDADYLQTEFETDPSLQTKPDDPRIPPLSETDTNITVGTFANRQPPISWSFPSLQTNATLYKQVLSGDSDRIFLKNAVNRLESIIANNNLLDKAPYGIAPKLKTYSYTDTNGATITKPMIATSSPNDYVSLATYWWPDPNAANGLPYLVHDGKVNPENNAIPDHKLLRAICADIQLLGLAYYFTKKDAYASKAIALLRAFFLDPATRMNPHLKYAQIIMGVNEGYGRSIGFVDAELLPELLNGYQLLQESPALVDAPEVDAGMKAWFREFWKWLTTQYSAVPKKGTEAFYHCQMMKEIKAAKNNIRSAFELQVISYALFLGEEAWAINEINQVLKDTETSKGLISEQILPESGNFITKDSSGTEQTFPVPAGAMPKEIKRAKPATYCQKNLDLLLRLCILAENVGIDLYNYTSSTGSSVKKAIMAMLQFTLNPQDWPRSQYEDLSDPKVYRLFRNSMRRASGAWTDDKEVQNKVQTYLQQLDSLLGTSSGYSEAAFRKGMDWQLLIQKIGYTF</sequence>
<proteinExistence type="predicted"/>
<evidence type="ECO:0000313" key="5">
    <source>
        <dbReference type="EMBL" id="QNF35219.1"/>
    </source>
</evidence>
<gene>
    <name evidence="5" type="ORF">HUW51_21785</name>
</gene>
<evidence type="ECO:0000256" key="3">
    <source>
        <dbReference type="SAM" id="MobiDB-lite"/>
    </source>
</evidence>
<evidence type="ECO:0000259" key="4">
    <source>
        <dbReference type="Pfam" id="PF05426"/>
    </source>
</evidence>
<reference evidence="5 6" key="1">
    <citation type="journal article" date="2018" name="Int. J. Syst. Evol. Microbiol.">
        <title>Adhaeribacter swui sp. nov., isolated from wet mud.</title>
        <authorList>
            <person name="Kim D.U."/>
            <person name="Kim K.W."/>
            <person name="Kang M.S."/>
            <person name="Kim J.Y."/>
            <person name="Jang J.H."/>
            <person name="Kim M.K."/>
        </authorList>
    </citation>
    <scope>NUCLEOTIDE SEQUENCE [LARGE SCALE GENOMIC DNA]</scope>
    <source>
        <strain evidence="5 6">KCTC 52873</strain>
    </source>
</reference>
<dbReference type="SUPFAM" id="SSF48230">
    <property type="entry name" value="Chondroitin AC/alginate lyase"/>
    <property type="match status" value="1"/>
</dbReference>
<keyword evidence="1" id="KW-0732">Signal</keyword>
<dbReference type="RefSeq" id="WP_185271710.1">
    <property type="nucleotide sequence ID" value="NZ_CP055156.1"/>
</dbReference>
<organism evidence="5 6">
    <name type="scientific">Adhaeribacter swui</name>
    <dbReference type="NCBI Taxonomy" id="2086471"/>
    <lineage>
        <taxon>Bacteria</taxon>
        <taxon>Pseudomonadati</taxon>
        <taxon>Bacteroidota</taxon>
        <taxon>Cytophagia</taxon>
        <taxon>Cytophagales</taxon>
        <taxon>Hymenobacteraceae</taxon>
        <taxon>Adhaeribacter</taxon>
    </lineage>
</organism>
<protein>
    <submittedName>
        <fullName evidence="5">Alginate lyase family protein</fullName>
    </submittedName>
</protein>
<evidence type="ECO:0000256" key="1">
    <source>
        <dbReference type="ARBA" id="ARBA00022729"/>
    </source>
</evidence>
<dbReference type="GO" id="GO:0016829">
    <property type="term" value="F:lyase activity"/>
    <property type="evidence" value="ECO:0007669"/>
    <property type="project" value="UniProtKB-KW"/>
</dbReference>